<protein>
    <submittedName>
        <fullName evidence="1">Putative S-adenosylmethionine-dependent methyltransferase At5g38100</fullName>
    </submittedName>
</protein>
<gene>
    <name evidence="1" type="ORF">CJ030_MR7G027965</name>
</gene>
<evidence type="ECO:0000313" key="1">
    <source>
        <dbReference type="EMBL" id="KAB1205850.1"/>
    </source>
</evidence>
<dbReference type="GO" id="GO:0008168">
    <property type="term" value="F:methyltransferase activity"/>
    <property type="evidence" value="ECO:0007669"/>
    <property type="project" value="UniProtKB-KW"/>
</dbReference>
<dbReference type="OrthoDB" id="1523883at2759"/>
<evidence type="ECO:0000313" key="2">
    <source>
        <dbReference type="Proteomes" id="UP000516437"/>
    </source>
</evidence>
<dbReference type="AlphaFoldDB" id="A0A6A1V3R4"/>
<proteinExistence type="predicted"/>
<keyword evidence="1" id="KW-0489">Methyltransferase</keyword>
<organism evidence="1 2">
    <name type="scientific">Morella rubra</name>
    <name type="common">Chinese bayberry</name>
    <dbReference type="NCBI Taxonomy" id="262757"/>
    <lineage>
        <taxon>Eukaryota</taxon>
        <taxon>Viridiplantae</taxon>
        <taxon>Streptophyta</taxon>
        <taxon>Embryophyta</taxon>
        <taxon>Tracheophyta</taxon>
        <taxon>Spermatophyta</taxon>
        <taxon>Magnoliopsida</taxon>
        <taxon>eudicotyledons</taxon>
        <taxon>Gunneridae</taxon>
        <taxon>Pentapetalae</taxon>
        <taxon>rosids</taxon>
        <taxon>fabids</taxon>
        <taxon>Fagales</taxon>
        <taxon>Myricaceae</taxon>
        <taxon>Morella</taxon>
    </lineage>
</organism>
<keyword evidence="1" id="KW-0808">Transferase</keyword>
<dbReference type="SUPFAM" id="SSF53335">
    <property type="entry name" value="S-adenosyl-L-methionine-dependent methyltransferases"/>
    <property type="match status" value="1"/>
</dbReference>
<dbReference type="GO" id="GO:0032259">
    <property type="term" value="P:methylation"/>
    <property type="evidence" value="ECO:0007669"/>
    <property type="project" value="UniProtKB-KW"/>
</dbReference>
<keyword evidence="2" id="KW-1185">Reference proteome</keyword>
<dbReference type="PANTHER" id="PTHR31009">
    <property type="entry name" value="S-ADENOSYL-L-METHIONINE:CARBOXYL METHYLTRANSFERASE FAMILY PROTEIN"/>
    <property type="match status" value="1"/>
</dbReference>
<sequence length="264" mass="29627">MAPTLMSQYPVRDSIADVPFLSEVPAELINKKSPAWNKRRVHYSAAPDDVTRAYRAQFSWDISTSLDARAEEVTVGGVMVLIIPAILDGIPHYSRVPGGVMFDFLGLSLMDMAKEASDFLQLYFFNPKLRYKTKGLISKVEVDSFNLPLYATSAPEMTELVAKNGRFNIDNMEMTTARSIMVVFVCGNVEVVKILRMPEMSNDQFFWKQTPQMNGTISGQACTVRLKAVVAGIINKHFRVTRKPKSSQASWIPCTRNELKYALS</sequence>
<dbReference type="Pfam" id="PF03492">
    <property type="entry name" value="Methyltransf_7"/>
    <property type="match status" value="2"/>
</dbReference>
<dbReference type="Proteomes" id="UP000516437">
    <property type="component" value="Chromosome 7"/>
</dbReference>
<dbReference type="EMBL" id="RXIC02000025">
    <property type="protein sequence ID" value="KAB1205850.1"/>
    <property type="molecule type" value="Genomic_DNA"/>
</dbReference>
<accession>A0A6A1V3R4</accession>
<name>A0A6A1V3R4_9ROSI</name>
<dbReference type="Gene3D" id="3.40.50.150">
    <property type="entry name" value="Vaccinia Virus protein VP39"/>
    <property type="match status" value="1"/>
</dbReference>
<dbReference type="InterPro" id="IPR029063">
    <property type="entry name" value="SAM-dependent_MTases_sf"/>
</dbReference>
<dbReference type="InterPro" id="IPR005299">
    <property type="entry name" value="MeTrfase_7"/>
</dbReference>
<comment type="caution">
    <text evidence="1">The sequence shown here is derived from an EMBL/GenBank/DDBJ whole genome shotgun (WGS) entry which is preliminary data.</text>
</comment>
<reference evidence="1 2" key="1">
    <citation type="journal article" date="2019" name="Plant Biotechnol. J.">
        <title>The red bayberry genome and genetic basis of sex determination.</title>
        <authorList>
            <person name="Jia H.M."/>
            <person name="Jia H.J."/>
            <person name="Cai Q.L."/>
            <person name="Wang Y."/>
            <person name="Zhao H.B."/>
            <person name="Yang W.F."/>
            <person name="Wang G.Y."/>
            <person name="Li Y.H."/>
            <person name="Zhan D.L."/>
            <person name="Shen Y.T."/>
            <person name="Niu Q.F."/>
            <person name="Chang L."/>
            <person name="Qiu J."/>
            <person name="Zhao L."/>
            <person name="Xie H.B."/>
            <person name="Fu W.Y."/>
            <person name="Jin J."/>
            <person name="Li X.W."/>
            <person name="Jiao Y."/>
            <person name="Zhou C.C."/>
            <person name="Tu T."/>
            <person name="Chai C.Y."/>
            <person name="Gao J.L."/>
            <person name="Fan L.J."/>
            <person name="van de Weg E."/>
            <person name="Wang J.Y."/>
            <person name="Gao Z.S."/>
        </authorList>
    </citation>
    <scope>NUCLEOTIDE SEQUENCE [LARGE SCALE GENOMIC DNA]</scope>
    <source>
        <tissue evidence="1">Leaves</tissue>
    </source>
</reference>